<feature type="region of interest" description="Disordered" evidence="7">
    <location>
        <begin position="81"/>
        <end position="124"/>
    </location>
</feature>
<dbReference type="SUPFAM" id="SSF52777">
    <property type="entry name" value="CoA-dependent acyltransferases"/>
    <property type="match status" value="1"/>
</dbReference>
<feature type="compositionally biased region" description="Low complexity" evidence="7">
    <location>
        <begin position="217"/>
        <end position="231"/>
    </location>
</feature>
<dbReference type="Gene3D" id="2.40.50.100">
    <property type="match status" value="1"/>
</dbReference>
<dbReference type="Proteomes" id="UP001500416">
    <property type="component" value="Unassembled WGS sequence"/>
</dbReference>
<evidence type="ECO:0000256" key="4">
    <source>
        <dbReference type="ARBA" id="ARBA00022823"/>
    </source>
</evidence>
<keyword evidence="3 6" id="KW-0808">Transferase</keyword>
<gene>
    <name evidence="10" type="ORF">GCM10010492_57920</name>
</gene>
<dbReference type="Pfam" id="PF02817">
    <property type="entry name" value="E3_binding"/>
    <property type="match status" value="2"/>
</dbReference>
<dbReference type="CDD" id="cd06849">
    <property type="entry name" value="lipoyl_domain"/>
    <property type="match status" value="1"/>
</dbReference>
<sequence>MAEFTMPSLGADMEEGTLLEWLVKPGDQVRKGDSIAVVDTAKAAVEVECFAGGTVDRILVQPGETVPVGTPLAVIATEPTTTGQRTAAEPSAAAPQPPPPAPTPALASAQSTPHRPGPAKRPITGPLVRKLAAELGIDLDTVHGTGRGGAITRADIQRATRPQPAGVSMRRRITPYARRLAAELSVDPATAAPGKDGVVHAADIRAAAAERAAAEPAAAERAAAEPAAAERAAADGAPVERAAPSRAKPSARQATARQAKARQATAREATARLMARSKREIPHYYLSTTIDLTRTMSRLREVNRDLPVERHVLPVAALLEACVVAATRVPALNGFWDDGFQPAARVHLGVAVALRGGGLVTPAILDAAGLSVVDLMDRLRDLVARARTGRLRGSELTSATLTVTNLGDRGVESVFGVIHPPQVALVGLGKVVERPWAVDGLLGVRPVVTATLSADHRATDGHTGALFLEALDHALNRPEEP</sequence>
<dbReference type="InterPro" id="IPR001078">
    <property type="entry name" value="2-oxoacid_DH_actylTfrase"/>
</dbReference>
<proteinExistence type="inferred from homology"/>
<dbReference type="InterPro" id="IPR011053">
    <property type="entry name" value="Single_hybrid_motif"/>
</dbReference>
<feature type="region of interest" description="Disordered" evidence="7">
    <location>
        <begin position="217"/>
        <end position="262"/>
    </location>
</feature>
<evidence type="ECO:0000256" key="1">
    <source>
        <dbReference type="ARBA" id="ARBA00001938"/>
    </source>
</evidence>
<feature type="domain" description="Peripheral subunit-binding (PSBD)" evidence="9">
    <location>
        <begin position="123"/>
        <end position="160"/>
    </location>
</feature>
<name>A0ABN0UGX3_9PSEU</name>
<dbReference type="SUPFAM" id="SSF47005">
    <property type="entry name" value="Peripheral subunit-binding domain of 2-oxo acid dehydrogenase complex"/>
    <property type="match status" value="1"/>
</dbReference>
<comment type="similarity">
    <text evidence="2 6">Belongs to the 2-oxoacid dehydrogenase family.</text>
</comment>
<protein>
    <recommendedName>
        <fullName evidence="6">Dihydrolipoamide acetyltransferase component of pyruvate dehydrogenase complex</fullName>
        <ecNumber evidence="6">2.3.1.-</ecNumber>
    </recommendedName>
</protein>
<dbReference type="PROSITE" id="PS50968">
    <property type="entry name" value="BIOTINYL_LIPOYL"/>
    <property type="match status" value="1"/>
</dbReference>
<dbReference type="InterPro" id="IPR004167">
    <property type="entry name" value="PSBD"/>
</dbReference>
<dbReference type="Pfam" id="PF00198">
    <property type="entry name" value="2-oxoacid_dh"/>
    <property type="match status" value="1"/>
</dbReference>
<dbReference type="EMBL" id="BAAABU010000018">
    <property type="protein sequence ID" value="GAA0250189.1"/>
    <property type="molecule type" value="Genomic_DNA"/>
</dbReference>
<keyword evidence="11" id="KW-1185">Reference proteome</keyword>
<dbReference type="InterPro" id="IPR050743">
    <property type="entry name" value="2-oxoacid_DH_E2_comp"/>
</dbReference>
<comment type="caution">
    <text evidence="10">The sequence shown here is derived from an EMBL/GenBank/DDBJ whole genome shotgun (WGS) entry which is preliminary data.</text>
</comment>
<organism evidence="10 11">
    <name type="scientific">Saccharothrix mutabilis subsp. mutabilis</name>
    <dbReference type="NCBI Taxonomy" id="66855"/>
    <lineage>
        <taxon>Bacteria</taxon>
        <taxon>Bacillati</taxon>
        <taxon>Actinomycetota</taxon>
        <taxon>Actinomycetes</taxon>
        <taxon>Pseudonocardiales</taxon>
        <taxon>Pseudonocardiaceae</taxon>
        <taxon>Saccharothrix</taxon>
    </lineage>
</organism>
<dbReference type="Gene3D" id="3.30.559.10">
    <property type="entry name" value="Chloramphenicol acetyltransferase-like domain"/>
    <property type="match status" value="1"/>
</dbReference>
<evidence type="ECO:0000256" key="5">
    <source>
        <dbReference type="ARBA" id="ARBA00023315"/>
    </source>
</evidence>
<keyword evidence="4 6" id="KW-0450">Lipoyl</keyword>
<dbReference type="RefSeq" id="WP_343937102.1">
    <property type="nucleotide sequence ID" value="NZ_BAAABU010000018.1"/>
</dbReference>
<evidence type="ECO:0000256" key="7">
    <source>
        <dbReference type="SAM" id="MobiDB-lite"/>
    </source>
</evidence>
<dbReference type="InterPro" id="IPR023213">
    <property type="entry name" value="CAT-like_dom_sf"/>
</dbReference>
<evidence type="ECO:0000259" key="8">
    <source>
        <dbReference type="PROSITE" id="PS50968"/>
    </source>
</evidence>
<accession>A0ABN0UGX3</accession>
<evidence type="ECO:0000313" key="10">
    <source>
        <dbReference type="EMBL" id="GAA0250189.1"/>
    </source>
</evidence>
<feature type="compositionally biased region" description="Low complexity" evidence="7">
    <location>
        <begin position="104"/>
        <end position="113"/>
    </location>
</feature>
<comment type="cofactor">
    <cofactor evidence="1 6">
        <name>(R)-lipoate</name>
        <dbReference type="ChEBI" id="CHEBI:83088"/>
    </cofactor>
</comment>
<evidence type="ECO:0000256" key="2">
    <source>
        <dbReference type="ARBA" id="ARBA00007317"/>
    </source>
</evidence>
<keyword evidence="5 6" id="KW-0012">Acyltransferase</keyword>
<reference evidence="10 11" key="1">
    <citation type="journal article" date="2019" name="Int. J. Syst. Evol. Microbiol.">
        <title>The Global Catalogue of Microorganisms (GCM) 10K type strain sequencing project: providing services to taxonomists for standard genome sequencing and annotation.</title>
        <authorList>
            <consortium name="The Broad Institute Genomics Platform"/>
            <consortium name="The Broad Institute Genome Sequencing Center for Infectious Disease"/>
            <person name="Wu L."/>
            <person name="Ma J."/>
        </authorList>
    </citation>
    <scope>NUCLEOTIDE SEQUENCE [LARGE SCALE GENOMIC DNA]</scope>
    <source>
        <strain evidence="10 11">JCM 3380</strain>
    </source>
</reference>
<dbReference type="Pfam" id="PF00364">
    <property type="entry name" value="Biotin_lipoyl"/>
    <property type="match status" value="1"/>
</dbReference>
<dbReference type="PANTHER" id="PTHR43178:SF5">
    <property type="entry name" value="LIPOAMIDE ACYLTRANSFERASE COMPONENT OF BRANCHED-CHAIN ALPHA-KETO ACID DEHYDROGENASE COMPLEX, MITOCHONDRIAL"/>
    <property type="match status" value="1"/>
</dbReference>
<dbReference type="Gene3D" id="4.10.320.10">
    <property type="entry name" value="E3-binding domain"/>
    <property type="match status" value="2"/>
</dbReference>
<dbReference type="SUPFAM" id="SSF51230">
    <property type="entry name" value="Single hybrid motif"/>
    <property type="match status" value="1"/>
</dbReference>
<dbReference type="InterPro" id="IPR036625">
    <property type="entry name" value="E3-bd_dom_sf"/>
</dbReference>
<evidence type="ECO:0000256" key="6">
    <source>
        <dbReference type="RuleBase" id="RU003423"/>
    </source>
</evidence>
<feature type="domain" description="Lipoyl-binding" evidence="8">
    <location>
        <begin position="1"/>
        <end position="76"/>
    </location>
</feature>
<dbReference type="EC" id="2.3.1.-" evidence="6"/>
<evidence type="ECO:0000256" key="3">
    <source>
        <dbReference type="ARBA" id="ARBA00022679"/>
    </source>
</evidence>
<evidence type="ECO:0000259" key="9">
    <source>
        <dbReference type="PROSITE" id="PS51826"/>
    </source>
</evidence>
<dbReference type="PROSITE" id="PS51826">
    <property type="entry name" value="PSBD"/>
    <property type="match status" value="1"/>
</dbReference>
<dbReference type="PANTHER" id="PTHR43178">
    <property type="entry name" value="DIHYDROLIPOAMIDE ACETYLTRANSFERASE COMPONENT OF PYRUVATE DEHYDROGENASE COMPLEX"/>
    <property type="match status" value="1"/>
</dbReference>
<dbReference type="InterPro" id="IPR000089">
    <property type="entry name" value="Biotin_lipoyl"/>
</dbReference>
<feature type="compositionally biased region" description="Low complexity" evidence="7">
    <location>
        <begin position="241"/>
        <end position="262"/>
    </location>
</feature>
<evidence type="ECO:0000313" key="11">
    <source>
        <dbReference type="Proteomes" id="UP001500416"/>
    </source>
</evidence>